<dbReference type="EMBL" id="CAEZYY010000057">
    <property type="protein sequence ID" value="CAB4771527.1"/>
    <property type="molecule type" value="Genomic_DNA"/>
</dbReference>
<dbReference type="InterPro" id="IPR038389">
    <property type="entry name" value="PSMG2_sf"/>
</dbReference>
<reference evidence="2" key="1">
    <citation type="submission" date="2020-05" db="EMBL/GenBank/DDBJ databases">
        <authorList>
            <person name="Chiriac C."/>
            <person name="Salcher M."/>
            <person name="Ghai R."/>
            <person name="Kavagutti S V."/>
        </authorList>
    </citation>
    <scope>NUCLEOTIDE SEQUENCE</scope>
</reference>
<dbReference type="InterPro" id="IPR019151">
    <property type="entry name" value="Proteasome_assmbl_chaperone_2"/>
</dbReference>
<dbReference type="Gene3D" id="3.40.50.10900">
    <property type="entry name" value="PAC-like subunit"/>
    <property type="match status" value="1"/>
</dbReference>
<gene>
    <name evidence="1" type="ORF">UFOPK2806_02453</name>
    <name evidence="2" type="ORF">UFOPK3417_00941</name>
    <name evidence="3" type="ORF">UFOPK4306_00703</name>
</gene>
<evidence type="ECO:0000313" key="2">
    <source>
        <dbReference type="EMBL" id="CAB4874851.1"/>
    </source>
</evidence>
<dbReference type="SUPFAM" id="SSF159659">
    <property type="entry name" value="Cgl1923-like"/>
    <property type="match status" value="1"/>
</dbReference>
<proteinExistence type="predicted"/>
<dbReference type="EMBL" id="CAFBQP010000020">
    <property type="protein sequence ID" value="CAB5057508.1"/>
    <property type="molecule type" value="Genomic_DNA"/>
</dbReference>
<dbReference type="Pfam" id="PF09754">
    <property type="entry name" value="PAC2"/>
    <property type="match status" value="1"/>
</dbReference>
<accession>A0A6J7DWC8</accession>
<evidence type="ECO:0000313" key="3">
    <source>
        <dbReference type="EMBL" id="CAB5057508.1"/>
    </source>
</evidence>
<sequence length="285" mass="30891">MNQHEGITFFEQPVLDAPPLLVMLQGWIDASGVASAAAQSIENSTDIRTIATFDSDLFIDYRARRPVMQLRDGISEKLVWPQIELKAGHDESGRDFLLLTGFEPDNNWQRFAALAAEVGIGLGAKIMVGLGAYPYATPHTRASRLSCTSPSEKLARSVNYLRNSVDVPAGVEAVLEHSFHALGVPAIGLWVQVPHYISNSAYPAAAAALLEGVAATAGLSLDISHLTSQASAQRARLDELVGGNPEHVVMLRQLEEVWDTIEPVEIPSGDELVAEVEQFLREQDG</sequence>
<name>A0A6J7DWC8_9ZZZZ</name>
<protein>
    <submittedName>
        <fullName evidence="2">Unannotated protein</fullName>
    </submittedName>
</protein>
<dbReference type="AlphaFoldDB" id="A0A6J7DWC8"/>
<dbReference type="EMBL" id="CAFBLR010000079">
    <property type="protein sequence ID" value="CAB4874851.1"/>
    <property type="molecule type" value="Genomic_DNA"/>
</dbReference>
<organism evidence="2">
    <name type="scientific">freshwater metagenome</name>
    <dbReference type="NCBI Taxonomy" id="449393"/>
    <lineage>
        <taxon>unclassified sequences</taxon>
        <taxon>metagenomes</taxon>
        <taxon>ecological metagenomes</taxon>
    </lineage>
</organism>
<evidence type="ECO:0000313" key="1">
    <source>
        <dbReference type="EMBL" id="CAB4771527.1"/>
    </source>
</evidence>
<dbReference type="PIRSF" id="PIRSF028754">
    <property type="entry name" value="UCP028754"/>
    <property type="match status" value="1"/>
</dbReference>
<dbReference type="InterPro" id="IPR008492">
    <property type="entry name" value="Rv2714-like"/>
</dbReference>